<keyword evidence="3" id="KW-1185">Reference proteome</keyword>
<protein>
    <submittedName>
        <fullName evidence="2">Uncharacterized protein</fullName>
    </submittedName>
</protein>
<dbReference type="EMBL" id="CM032184">
    <property type="protein sequence ID" value="KAG7093235.1"/>
    <property type="molecule type" value="Genomic_DNA"/>
</dbReference>
<feature type="compositionally biased region" description="Basic residues" evidence="1">
    <location>
        <begin position="10"/>
        <end position="24"/>
    </location>
</feature>
<gene>
    <name evidence="2" type="ORF">E1B28_006921</name>
</gene>
<feature type="region of interest" description="Disordered" evidence="1">
    <location>
        <begin position="161"/>
        <end position="202"/>
    </location>
</feature>
<name>A0A9P7S197_9AGAR</name>
<proteinExistence type="predicted"/>
<dbReference type="AlphaFoldDB" id="A0A9P7S197"/>
<accession>A0A9P7S197</accession>
<organism evidence="2 3">
    <name type="scientific">Marasmius oreades</name>
    <name type="common">fairy-ring Marasmius</name>
    <dbReference type="NCBI Taxonomy" id="181124"/>
    <lineage>
        <taxon>Eukaryota</taxon>
        <taxon>Fungi</taxon>
        <taxon>Dikarya</taxon>
        <taxon>Basidiomycota</taxon>
        <taxon>Agaricomycotina</taxon>
        <taxon>Agaricomycetes</taxon>
        <taxon>Agaricomycetidae</taxon>
        <taxon>Agaricales</taxon>
        <taxon>Marasmiineae</taxon>
        <taxon>Marasmiaceae</taxon>
        <taxon>Marasmius</taxon>
    </lineage>
</organism>
<sequence>MPSGGSRGGGRSRGKGGRNGKNRMSKLNATQDIAYESQEIEFDLGLNDLEADDIKPKGKKRVKCSLCGQKFGSLASHSRWCDGDAGKLLEKRRKLQNAVSEEGMMVDSEDVPGVDMVENEPHVQIQETIQIPSLSQSTRPRRKHRMPARYTDFVVGTQNAMNDIPIPANSPRVHDQFSPSSSHLSPEHENSHSPAPISEPIFLSEPNNASLFRIHRYFSPQNDPYISMTLADTSDISSGETDRSRSDVFGRNATDTVASNDNHSLFPNPTLHRLMKWHYDSSRSKSLKSLDRLVKDVFLQPDFDVEHLHDFSARATAALLDKPFGEGPESTGVPFKHFDGWINGSVQIKLVRARNHVEESEAPTVDINKVYYRRLFDVIRAEMKEPYTAQFFLKPFMLFWQPSNRPLQRVYGEAYTSDRMLEFEAEIMAKIQNLPKGTIQHEVGIVAIALYSDSTLLSNFGKASMWPAYFTFSNWSKYPRLKLESHAMNHIVYFPSLPATINEHYETHFASIAQDAELRFCKVELLQAIWHLLVSDPEFYDAYVNGYVEECADGIMRHLFYRFFCYSADYVEKVMLACIKFLAQHPCPLCLLKKEDMHRLGTKADMKTHETLAREDSDDLRKAIKKARQLIFDHGYSVSSRRVQDLLGKYSAQPIQSAFSKLYQPHGLNHFLMYPPDQFHDNTGRSSDYQKHNVRILQATNKSHVEYLNWRYRQVPTFGNGTIRRFKKDVAKFSKFAGRDYEDALQCAMPCYEGLFPDELDPLIQDLTFTFATYISYSSLRQHTDSTLATFKTVTKELGRSFREYVRAVTDIDTRENDKEVESRIKRNPDGGTEPRKKCFSLTNYKTHALGHQIDAIRYWGTADGTNTQAGEREHHRVKQLYGVTNKHDFEGQIGKHVMRQQRLHWEAARTSARVPEKLKPEEMPPDDPSAHHHIPLSEKNPMRFDVLLQPGLPPKPGLQNFKQKLQRHLLSQILDVDPEGCPDHELYKVVFVGNRFFRHQKFRVNYTSYDLRRKQDTIGFRRRPHIMLLADNPDASHPYLYARVIGIYHANVIWFQLDESYPWGWRAKRLPRLQFLDEHDPDAFGFADPTDVIRASHLIPAFHYNTTQALLSEGSLVRLYEEYYDGKYVKEDEDWVYHYVNFFPDRDMFMRYRGGGIGHATTDRYTRRLEEEATQNDEALPTYDSSGIRIHWQDDDNYDEEGKESDLEDIDSEDFLDSLSQRMVGDNDSNDDLDIEKDEANSESSDSSSNGEESTDEDYD</sequence>
<dbReference type="OrthoDB" id="2687259at2759"/>
<feature type="compositionally biased region" description="Low complexity" evidence="1">
    <location>
        <begin position="1243"/>
        <end position="1253"/>
    </location>
</feature>
<feature type="compositionally biased region" description="Acidic residues" evidence="1">
    <location>
        <begin position="1197"/>
        <end position="1217"/>
    </location>
</feature>
<feature type="region of interest" description="Disordered" evidence="1">
    <location>
        <begin position="1"/>
        <end position="30"/>
    </location>
</feature>
<evidence type="ECO:0000313" key="3">
    <source>
        <dbReference type="Proteomes" id="UP001049176"/>
    </source>
</evidence>
<dbReference type="KEGG" id="more:E1B28_006921"/>
<feature type="compositionally biased region" description="Acidic residues" evidence="1">
    <location>
        <begin position="1229"/>
        <end position="1238"/>
    </location>
</feature>
<evidence type="ECO:0000256" key="1">
    <source>
        <dbReference type="SAM" id="MobiDB-lite"/>
    </source>
</evidence>
<dbReference type="Proteomes" id="UP001049176">
    <property type="component" value="Chromosome 4"/>
</dbReference>
<dbReference type="RefSeq" id="XP_043009705.1">
    <property type="nucleotide sequence ID" value="XM_043151625.1"/>
</dbReference>
<dbReference type="GeneID" id="66075997"/>
<dbReference type="InterPro" id="IPR041078">
    <property type="entry name" value="Plavaka"/>
</dbReference>
<reference evidence="2" key="1">
    <citation type="journal article" date="2021" name="Genome Biol. Evol.">
        <title>The assembled and annotated genome of the fairy-ring fungus Marasmius oreades.</title>
        <authorList>
            <person name="Hiltunen M."/>
            <person name="Ament-Velasquez S.L."/>
            <person name="Johannesson H."/>
        </authorList>
    </citation>
    <scope>NUCLEOTIDE SEQUENCE</scope>
    <source>
        <strain evidence="2">03SP1</strain>
    </source>
</reference>
<feature type="region of interest" description="Disordered" evidence="1">
    <location>
        <begin position="1197"/>
        <end position="1261"/>
    </location>
</feature>
<evidence type="ECO:0000313" key="2">
    <source>
        <dbReference type="EMBL" id="KAG7093235.1"/>
    </source>
</evidence>
<comment type="caution">
    <text evidence="2">The sequence shown here is derived from an EMBL/GenBank/DDBJ whole genome shotgun (WGS) entry which is preliminary data.</text>
</comment>
<dbReference type="Pfam" id="PF18759">
    <property type="entry name" value="Plavaka"/>
    <property type="match status" value="1"/>
</dbReference>